<feature type="active site" description="Nucleophile" evidence="7">
    <location>
        <position position="150"/>
    </location>
</feature>
<organism evidence="9 10">
    <name type="scientific">Ohtaekwangia kribbensis</name>
    <dbReference type="NCBI Taxonomy" id="688913"/>
    <lineage>
        <taxon>Bacteria</taxon>
        <taxon>Pseudomonadati</taxon>
        <taxon>Bacteroidota</taxon>
        <taxon>Cytophagia</taxon>
        <taxon>Cytophagales</taxon>
        <taxon>Fulvivirgaceae</taxon>
        <taxon>Ohtaekwangia</taxon>
    </lineage>
</organism>
<accession>A0ABW3K0U8</accession>
<dbReference type="RefSeq" id="WP_377578965.1">
    <property type="nucleotide sequence ID" value="NZ_JBHTKA010000003.1"/>
</dbReference>
<name>A0ABW3K0U8_9BACT</name>
<dbReference type="InterPro" id="IPR038063">
    <property type="entry name" value="Transpep_catalytic_dom"/>
</dbReference>
<dbReference type="Pfam" id="PF03734">
    <property type="entry name" value="YkuD"/>
    <property type="match status" value="1"/>
</dbReference>
<evidence type="ECO:0000313" key="9">
    <source>
        <dbReference type="EMBL" id="MFD0999873.1"/>
    </source>
</evidence>
<keyword evidence="5 7" id="KW-0573">Peptidoglycan synthesis</keyword>
<keyword evidence="3 9" id="KW-0808">Transferase</keyword>
<comment type="pathway">
    <text evidence="1 7">Cell wall biogenesis; peptidoglycan biosynthesis.</text>
</comment>
<feature type="domain" description="L,D-TPase catalytic" evidence="8">
    <location>
        <begin position="48"/>
        <end position="181"/>
    </location>
</feature>
<reference evidence="10" key="1">
    <citation type="journal article" date="2019" name="Int. J. Syst. Evol. Microbiol.">
        <title>The Global Catalogue of Microorganisms (GCM) 10K type strain sequencing project: providing services to taxonomists for standard genome sequencing and annotation.</title>
        <authorList>
            <consortium name="The Broad Institute Genomics Platform"/>
            <consortium name="The Broad Institute Genome Sequencing Center for Infectious Disease"/>
            <person name="Wu L."/>
            <person name="Ma J."/>
        </authorList>
    </citation>
    <scope>NUCLEOTIDE SEQUENCE [LARGE SCALE GENOMIC DNA]</scope>
    <source>
        <strain evidence="10">CCUG 58938</strain>
    </source>
</reference>
<dbReference type="EMBL" id="JBHTKA010000003">
    <property type="protein sequence ID" value="MFD0999873.1"/>
    <property type="molecule type" value="Genomic_DNA"/>
</dbReference>
<comment type="caution">
    <text evidence="9">The sequence shown here is derived from an EMBL/GenBank/DDBJ whole genome shotgun (WGS) entry which is preliminary data.</text>
</comment>
<keyword evidence="10" id="KW-1185">Reference proteome</keyword>
<sequence length="236" mass="27201">MASIFFQTASFKQQQQNFERVKNAYNEKEATIKQYFTQKHFKANGFHLFIQAFKKEKKLEVWIREKNKQEYALLTTYDFCSTSGVLGPKRKEGDKQIPEGVYQVNHFNPASNFHLSLGINYPNASDKILSDRQRPGGAIYIHGDCLTIGCIPITDDKIKELYILAIEARNNGQLAIPVHIFPTKLDDANFNQLKTDYSHAPSLVDFWSNLQSVYLDFEKTKQVNTVKVNARGRYSY</sequence>
<dbReference type="GO" id="GO:0016740">
    <property type="term" value="F:transferase activity"/>
    <property type="evidence" value="ECO:0007669"/>
    <property type="project" value="UniProtKB-KW"/>
</dbReference>
<feature type="active site" description="Proton donor/acceptor" evidence="7">
    <location>
        <position position="142"/>
    </location>
</feature>
<evidence type="ECO:0000256" key="3">
    <source>
        <dbReference type="ARBA" id="ARBA00022679"/>
    </source>
</evidence>
<dbReference type="PROSITE" id="PS52029">
    <property type="entry name" value="LD_TPASE"/>
    <property type="match status" value="1"/>
</dbReference>
<comment type="similarity">
    <text evidence="2">Belongs to the YkuD family.</text>
</comment>
<evidence type="ECO:0000256" key="5">
    <source>
        <dbReference type="ARBA" id="ARBA00022984"/>
    </source>
</evidence>
<dbReference type="PANTHER" id="PTHR36699:SF1">
    <property type="entry name" value="L,D-TRANSPEPTIDASE YAFK-RELATED"/>
    <property type="match status" value="1"/>
</dbReference>
<gene>
    <name evidence="9" type="ORF">ACFQ21_11185</name>
</gene>
<evidence type="ECO:0000313" key="10">
    <source>
        <dbReference type="Proteomes" id="UP001597112"/>
    </source>
</evidence>
<evidence type="ECO:0000256" key="6">
    <source>
        <dbReference type="ARBA" id="ARBA00023316"/>
    </source>
</evidence>
<protein>
    <submittedName>
        <fullName evidence="9">Murein L,D-transpeptidase family protein</fullName>
        <ecNumber evidence="9">2.-.-.-</ecNumber>
    </submittedName>
</protein>
<evidence type="ECO:0000256" key="7">
    <source>
        <dbReference type="PROSITE-ProRule" id="PRU01373"/>
    </source>
</evidence>
<dbReference type="InterPro" id="IPR005490">
    <property type="entry name" value="LD_TPept_cat_dom"/>
</dbReference>
<evidence type="ECO:0000256" key="4">
    <source>
        <dbReference type="ARBA" id="ARBA00022960"/>
    </source>
</evidence>
<dbReference type="Proteomes" id="UP001597112">
    <property type="component" value="Unassembled WGS sequence"/>
</dbReference>
<dbReference type="PANTHER" id="PTHR36699">
    <property type="entry name" value="LD-TRANSPEPTIDASE"/>
    <property type="match status" value="1"/>
</dbReference>
<keyword evidence="6 7" id="KW-0961">Cell wall biogenesis/degradation</keyword>
<evidence type="ECO:0000259" key="8">
    <source>
        <dbReference type="PROSITE" id="PS52029"/>
    </source>
</evidence>
<keyword evidence="4 7" id="KW-0133">Cell shape</keyword>
<evidence type="ECO:0000256" key="1">
    <source>
        <dbReference type="ARBA" id="ARBA00004752"/>
    </source>
</evidence>
<evidence type="ECO:0000256" key="2">
    <source>
        <dbReference type="ARBA" id="ARBA00005992"/>
    </source>
</evidence>
<proteinExistence type="inferred from homology"/>
<dbReference type="CDD" id="cd16913">
    <property type="entry name" value="YkuD_like"/>
    <property type="match status" value="1"/>
</dbReference>
<dbReference type="EC" id="2.-.-.-" evidence="9"/>
<dbReference type="SUPFAM" id="SSF141523">
    <property type="entry name" value="L,D-transpeptidase catalytic domain-like"/>
    <property type="match status" value="1"/>
</dbReference>